<evidence type="ECO:0000256" key="4">
    <source>
        <dbReference type="ARBA" id="ARBA00022622"/>
    </source>
</evidence>
<keyword evidence="7" id="KW-0325">Glycoprotein</keyword>
<keyword evidence="6" id="KW-0472">Membrane</keyword>
<feature type="region of interest" description="Disordered" evidence="9">
    <location>
        <begin position="1"/>
        <end position="20"/>
    </location>
</feature>
<dbReference type="Proteomes" id="UP000195570">
    <property type="component" value="Unassembled WGS sequence"/>
</dbReference>
<evidence type="ECO:0000256" key="8">
    <source>
        <dbReference type="ARBA" id="ARBA00023288"/>
    </source>
</evidence>
<organism evidence="11 12">
    <name type="scientific">Trypanosoma equiperdum</name>
    <dbReference type="NCBI Taxonomy" id="5694"/>
    <lineage>
        <taxon>Eukaryota</taxon>
        <taxon>Discoba</taxon>
        <taxon>Euglenozoa</taxon>
        <taxon>Kinetoplastea</taxon>
        <taxon>Metakinetoplastina</taxon>
        <taxon>Trypanosomatida</taxon>
        <taxon>Trypanosomatidae</taxon>
        <taxon>Trypanosoma</taxon>
    </lineage>
</organism>
<evidence type="ECO:0000256" key="6">
    <source>
        <dbReference type="ARBA" id="ARBA00023136"/>
    </source>
</evidence>
<dbReference type="GO" id="GO:0005886">
    <property type="term" value="C:plasma membrane"/>
    <property type="evidence" value="ECO:0007669"/>
    <property type="project" value="UniProtKB-SubCell"/>
</dbReference>
<evidence type="ECO:0000256" key="3">
    <source>
        <dbReference type="ARBA" id="ARBA00022475"/>
    </source>
</evidence>
<dbReference type="EMBL" id="CZPT02000750">
    <property type="protein sequence ID" value="SCU67479.1"/>
    <property type="molecule type" value="Genomic_DNA"/>
</dbReference>
<evidence type="ECO:0000313" key="11">
    <source>
        <dbReference type="EMBL" id="SCU67479.1"/>
    </source>
</evidence>
<evidence type="ECO:0000256" key="7">
    <source>
        <dbReference type="ARBA" id="ARBA00023180"/>
    </source>
</evidence>
<keyword evidence="5" id="KW-0732">Signal</keyword>
<dbReference type="AlphaFoldDB" id="A0A1G4I6Q8"/>
<keyword evidence="3" id="KW-1003">Cell membrane</keyword>
<gene>
    <name evidence="11" type="ORF">TEOVI_000536300</name>
</gene>
<keyword evidence="4" id="KW-0336">GPI-anchor</keyword>
<evidence type="ECO:0000256" key="1">
    <source>
        <dbReference type="ARBA" id="ARBA00002523"/>
    </source>
</evidence>
<comment type="subcellular location">
    <subcellularLocation>
        <location evidence="2">Cell membrane</location>
        <topology evidence="2">Lipid-anchor</topology>
        <topology evidence="2">GPI-anchor</topology>
    </subcellularLocation>
</comment>
<evidence type="ECO:0000256" key="9">
    <source>
        <dbReference type="SAM" id="MobiDB-lite"/>
    </source>
</evidence>
<dbReference type="Pfam" id="PF13206">
    <property type="entry name" value="VSG_B"/>
    <property type="match status" value="1"/>
</dbReference>
<evidence type="ECO:0000256" key="2">
    <source>
        <dbReference type="ARBA" id="ARBA00004609"/>
    </source>
</evidence>
<sequence length="314" mass="34441">MPTVSVNDQPPGKPENNVPIGQAMNDIIARIKKLNLTVLERDKEEVLKDKTKYSEWSKIKDDKKYGYFESGDFKEVEEMRSVYDDLTKGDDNAKGFNSKLGLPLPEYRRAQLRPVFAQYMQRAIQLKQAAANLIRQATTAAEHGQKAALKTLYGESYADKFTTPEQLKTTMPWTEQPGPNNFSWPATGQHSNTCAGDAADGTADKGGSCLATDIVCLCEGGNTETNNFCFTTPLTGLSTVGTRTTVAGDWKNKIHGECLKSNGDQDQPLRGKTVEAQITTIFGNLGKGAIISATALTRKRHPAACQTRFWGHTG</sequence>
<accession>A0A1G4I6Q8</accession>
<dbReference type="RefSeq" id="XP_067078789.1">
    <property type="nucleotide sequence ID" value="XM_067222688.1"/>
</dbReference>
<proteinExistence type="predicted"/>
<dbReference type="GeneID" id="92379303"/>
<feature type="domain" description="Trypanosome variant surface glycoprotein B-type N-terminal" evidence="10">
    <location>
        <begin position="21"/>
        <end position="281"/>
    </location>
</feature>
<comment type="caution">
    <text evidence="11">The sequence shown here is derived from an EMBL/GenBank/DDBJ whole genome shotgun (WGS) entry which is preliminary data.</text>
</comment>
<comment type="function">
    <text evidence="1">VSG forms a coat on the surface of the parasite. The trypanosome evades the immune response of the host by expressing a series of antigenically distinct VSGs from an estimated 1000 VSG genes.</text>
</comment>
<keyword evidence="12" id="KW-1185">Reference proteome</keyword>
<evidence type="ECO:0000256" key="5">
    <source>
        <dbReference type="ARBA" id="ARBA00022729"/>
    </source>
</evidence>
<keyword evidence="8" id="KW-0449">Lipoprotein</keyword>
<reference evidence="11" key="1">
    <citation type="submission" date="2016-09" db="EMBL/GenBank/DDBJ databases">
        <authorList>
            <person name="Hebert L."/>
            <person name="Moumen B."/>
        </authorList>
    </citation>
    <scope>NUCLEOTIDE SEQUENCE [LARGE SCALE GENOMIC DNA]</scope>
    <source>
        <strain evidence="11">OVI</strain>
    </source>
</reference>
<dbReference type="InterPro" id="IPR025932">
    <property type="entry name" value="Trypano_VSG_B_N_dom"/>
</dbReference>
<dbReference type="VEuPathDB" id="TriTrypDB:TEOVI_000536300"/>
<dbReference type="GO" id="GO:0098552">
    <property type="term" value="C:side of membrane"/>
    <property type="evidence" value="ECO:0007669"/>
    <property type="project" value="UniProtKB-KW"/>
</dbReference>
<protein>
    <submittedName>
        <fullName evidence="11">Trypanosomal VSG domain containing protein, putative</fullName>
    </submittedName>
</protein>
<name>A0A1G4I6Q8_TRYEQ</name>
<evidence type="ECO:0000313" key="12">
    <source>
        <dbReference type="Proteomes" id="UP000195570"/>
    </source>
</evidence>
<evidence type="ECO:0000259" key="10">
    <source>
        <dbReference type="Pfam" id="PF13206"/>
    </source>
</evidence>